<name>A0AAD4GUB8_ASPNN</name>
<protein>
    <submittedName>
        <fullName evidence="3">Uncharacterized protein</fullName>
    </submittedName>
</protein>
<evidence type="ECO:0000256" key="2">
    <source>
        <dbReference type="ARBA" id="ARBA00022801"/>
    </source>
</evidence>
<gene>
    <name evidence="3" type="ORF">FE257_005864</name>
</gene>
<dbReference type="InterPro" id="IPR050955">
    <property type="entry name" value="Plant_Biomass_Hydrol_Est"/>
</dbReference>
<reference evidence="3" key="1">
    <citation type="journal article" date="2019" name="Beilstein J. Org. Chem.">
        <title>Nanangenines: drimane sesquiterpenoids as the dominant metabolite cohort of a novel Australian fungus, Aspergillus nanangensis.</title>
        <authorList>
            <person name="Lacey H.J."/>
            <person name="Gilchrist C.L.M."/>
            <person name="Crombie A."/>
            <person name="Kalaitzis J.A."/>
            <person name="Vuong D."/>
            <person name="Rutledge P.J."/>
            <person name="Turner P."/>
            <person name="Pitt J.I."/>
            <person name="Lacey E."/>
            <person name="Chooi Y.H."/>
            <person name="Piggott A.M."/>
        </authorList>
    </citation>
    <scope>NUCLEOTIDE SEQUENCE</scope>
    <source>
        <strain evidence="3">MST-FP2251</strain>
    </source>
</reference>
<dbReference type="SUPFAM" id="SSF53474">
    <property type="entry name" value="alpha/beta-Hydrolases"/>
    <property type="match status" value="1"/>
</dbReference>
<dbReference type="Gene3D" id="3.40.50.1820">
    <property type="entry name" value="alpha/beta hydrolase"/>
    <property type="match status" value="1"/>
</dbReference>
<evidence type="ECO:0000313" key="3">
    <source>
        <dbReference type="EMBL" id="KAF9890459.1"/>
    </source>
</evidence>
<keyword evidence="2" id="KW-0378">Hydrolase</keyword>
<proteinExistence type="predicted"/>
<dbReference type="Proteomes" id="UP001194746">
    <property type="component" value="Unassembled WGS sequence"/>
</dbReference>
<keyword evidence="4" id="KW-1185">Reference proteome</keyword>
<sequence length="300" mass="33475">MNLNRPLSTADVPRQFLQATFMVGHVPLKALASDPRVSYALYVPPSHYDASPNTTPLPLLVWVHGTGRKWTAIFGEELTTFADRTPCAILAPLFPAGLDGPNDLDSYKKLYTASLRSDQALLSILDEIALRWPEIRTDKVFMMGFSGGGQFAHRFLYLYPERLAAVSVGAPGRVTRLDFSRKWPTGVADTEALFARPVNLKHIQQVAIQLVVGSEDNQIHGGKEFWAWLQQHKKKAENPQEPGALDGMDQGRLQTLEDLHKAWKEDGIGSHLKIVPGISHEAGRARKHMLEFLEPLIQEQ</sequence>
<evidence type="ECO:0000313" key="4">
    <source>
        <dbReference type="Proteomes" id="UP001194746"/>
    </source>
</evidence>
<reference evidence="3" key="2">
    <citation type="submission" date="2020-02" db="EMBL/GenBank/DDBJ databases">
        <authorList>
            <person name="Gilchrist C.L.M."/>
            <person name="Chooi Y.-H."/>
        </authorList>
    </citation>
    <scope>NUCLEOTIDE SEQUENCE</scope>
    <source>
        <strain evidence="3">MST-FP2251</strain>
    </source>
</reference>
<organism evidence="3 4">
    <name type="scientific">Aspergillus nanangensis</name>
    <dbReference type="NCBI Taxonomy" id="2582783"/>
    <lineage>
        <taxon>Eukaryota</taxon>
        <taxon>Fungi</taxon>
        <taxon>Dikarya</taxon>
        <taxon>Ascomycota</taxon>
        <taxon>Pezizomycotina</taxon>
        <taxon>Eurotiomycetes</taxon>
        <taxon>Eurotiomycetidae</taxon>
        <taxon>Eurotiales</taxon>
        <taxon>Aspergillaceae</taxon>
        <taxon>Aspergillus</taxon>
        <taxon>Aspergillus subgen. Circumdati</taxon>
    </lineage>
</organism>
<dbReference type="PANTHER" id="PTHR43037">
    <property type="entry name" value="UNNAMED PRODUCT-RELATED"/>
    <property type="match status" value="1"/>
</dbReference>
<accession>A0AAD4GUB8</accession>
<evidence type="ECO:0000256" key="1">
    <source>
        <dbReference type="ARBA" id="ARBA00022729"/>
    </source>
</evidence>
<dbReference type="GO" id="GO:0016787">
    <property type="term" value="F:hydrolase activity"/>
    <property type="evidence" value="ECO:0007669"/>
    <property type="project" value="UniProtKB-KW"/>
</dbReference>
<keyword evidence="1" id="KW-0732">Signal</keyword>
<dbReference type="InterPro" id="IPR029058">
    <property type="entry name" value="AB_hydrolase_fold"/>
</dbReference>
<dbReference type="EMBL" id="VCAU01000026">
    <property type="protein sequence ID" value="KAF9890459.1"/>
    <property type="molecule type" value="Genomic_DNA"/>
</dbReference>
<comment type="caution">
    <text evidence="3">The sequence shown here is derived from an EMBL/GenBank/DDBJ whole genome shotgun (WGS) entry which is preliminary data.</text>
</comment>
<dbReference type="PANTHER" id="PTHR43037:SF5">
    <property type="entry name" value="FERULOYL ESTERASE"/>
    <property type="match status" value="1"/>
</dbReference>
<dbReference type="AlphaFoldDB" id="A0AAD4GUB8"/>